<dbReference type="GO" id="GO:0016491">
    <property type="term" value="F:oxidoreductase activity"/>
    <property type="evidence" value="ECO:0007669"/>
    <property type="project" value="InterPro"/>
</dbReference>
<feature type="region of interest" description="Disordered" evidence="1">
    <location>
        <begin position="427"/>
        <end position="473"/>
    </location>
</feature>
<gene>
    <name evidence="3" type="ORF">BOH66_01740</name>
</gene>
<feature type="domain" description="Amine oxidase" evidence="2">
    <location>
        <begin position="24"/>
        <end position="295"/>
    </location>
</feature>
<feature type="compositionally biased region" description="Polar residues" evidence="1">
    <location>
        <begin position="451"/>
        <end position="464"/>
    </location>
</feature>
<dbReference type="Proteomes" id="UP000187185">
    <property type="component" value="Chromosome"/>
</dbReference>
<proteinExistence type="predicted"/>
<evidence type="ECO:0000259" key="2">
    <source>
        <dbReference type="Pfam" id="PF01593"/>
    </source>
</evidence>
<dbReference type="KEGG" id="maur:BOH66_01740"/>
<dbReference type="PANTHER" id="PTHR42923">
    <property type="entry name" value="PROTOPORPHYRINOGEN OXIDASE"/>
    <property type="match status" value="1"/>
</dbReference>
<evidence type="ECO:0000256" key="1">
    <source>
        <dbReference type="SAM" id="MobiDB-lite"/>
    </source>
</evidence>
<dbReference type="Pfam" id="PF01593">
    <property type="entry name" value="Amino_oxidase"/>
    <property type="match status" value="1"/>
</dbReference>
<dbReference type="STRING" id="36805.BOH66_01740"/>
<dbReference type="OrthoDB" id="3450553at2"/>
<dbReference type="InterPro" id="IPR036188">
    <property type="entry name" value="FAD/NAD-bd_sf"/>
</dbReference>
<feature type="region of interest" description="Disordered" evidence="1">
    <location>
        <begin position="276"/>
        <end position="305"/>
    </location>
</feature>
<keyword evidence="4" id="KW-1185">Reference proteome</keyword>
<evidence type="ECO:0000313" key="4">
    <source>
        <dbReference type="Proteomes" id="UP000187185"/>
    </source>
</evidence>
<name>A0A1P8U4X8_9MICO</name>
<dbReference type="PANTHER" id="PTHR42923:SF3">
    <property type="entry name" value="PROTOPORPHYRINOGEN OXIDASE"/>
    <property type="match status" value="1"/>
</dbReference>
<dbReference type="SUPFAM" id="SSF51905">
    <property type="entry name" value="FAD/NAD(P)-binding domain"/>
    <property type="match status" value="1"/>
</dbReference>
<dbReference type="RefSeq" id="WP_076688728.1">
    <property type="nucleotide sequence ID" value="NZ_CP018762.1"/>
</dbReference>
<dbReference type="PRINTS" id="PR00411">
    <property type="entry name" value="PNDRDTASEI"/>
</dbReference>
<accession>A0A1P8U4X8</accession>
<reference evidence="3 4" key="1">
    <citation type="submission" date="2016-12" db="EMBL/GenBank/DDBJ databases">
        <title>Complete genome sequence of Microbacterium aurum KACC 15219.</title>
        <authorList>
            <person name="Jung Y."/>
            <person name="Shin J.-H."/>
            <person name="Lee Y.-J."/>
            <person name="Yi H."/>
            <person name="Bahn Y.-S."/>
            <person name="Kim J.F."/>
            <person name="Lee D.-W."/>
        </authorList>
    </citation>
    <scope>NUCLEOTIDE SEQUENCE [LARGE SCALE GENOMIC DNA]</scope>
    <source>
        <strain evidence="3 4">KACC 15219</strain>
    </source>
</reference>
<dbReference type="InterPro" id="IPR050464">
    <property type="entry name" value="Zeta_carotene_desat/Oxidored"/>
</dbReference>
<dbReference type="Gene3D" id="3.50.50.60">
    <property type="entry name" value="FAD/NAD(P)-binding domain"/>
    <property type="match status" value="1"/>
</dbReference>
<dbReference type="AlphaFoldDB" id="A0A1P8U4X8"/>
<dbReference type="InterPro" id="IPR002937">
    <property type="entry name" value="Amino_oxidase"/>
</dbReference>
<dbReference type="EMBL" id="CP018762">
    <property type="protein sequence ID" value="APZ33159.1"/>
    <property type="molecule type" value="Genomic_DNA"/>
</dbReference>
<protein>
    <recommendedName>
        <fullName evidence="2">Amine oxidase domain-containing protein</fullName>
    </recommendedName>
</protein>
<sequence>MSDRASDLISRAHEAHVVVAGGGVAGLVAALECAKVGIRVTVIEASDRLGGSIRTEEIDGLAVDLVADGFALGAPALDTLIDELGLRDAVEPAAGDAIAVAVGSPDALRVARLPVGLAGIPANPWSDDARRIIGWRGAWRAYLDRLRPPLTIGREQSLGALVRTRMGVRVRDRLVAPLAFGRFGVDVDDVDADLAVPGLSTALTRAGSLAGAISQLLPDGPAPSRATLRGGMGRLVDALAGRLADLEVEIRTGARVAGLHRDDVGWTVRIENAAPDAAASAPDADSVAQASDPDATGAPDPDATPSGQVIADVVIIATDGDAAASLLASAGISVAAPASPQRDVVTLIVDAPVATATATAVAPTSSAPSNASPATASVAPATVYATPAIASAASGIRAAAVDDATASWPHLAAAAGPRRILRVQLEAPTDPSRPGPFPPSAPAADGAQRAHSATTGALANTTSPSPSPARPELVAQARRAASALLGTEVGEPRAAAHRRVVLAPPASVIGHAERTAAARAAIAGREGLVAVGAWLAGGGIAPIVADTLDEVEKVRARILFGRE</sequence>
<organism evidence="3 4">
    <name type="scientific">Microbacterium aurum</name>
    <dbReference type="NCBI Taxonomy" id="36805"/>
    <lineage>
        <taxon>Bacteria</taxon>
        <taxon>Bacillati</taxon>
        <taxon>Actinomycetota</taxon>
        <taxon>Actinomycetes</taxon>
        <taxon>Micrococcales</taxon>
        <taxon>Microbacteriaceae</taxon>
        <taxon>Microbacterium</taxon>
    </lineage>
</organism>
<feature type="compositionally biased region" description="Pro residues" evidence="1">
    <location>
        <begin position="431"/>
        <end position="441"/>
    </location>
</feature>
<evidence type="ECO:0000313" key="3">
    <source>
        <dbReference type="EMBL" id="APZ33159.1"/>
    </source>
</evidence>